<reference evidence="2 3" key="1">
    <citation type="journal article" date="2016" name="Mol. Biol. Evol.">
        <title>Comparative Genomics of Early-Diverging Mushroom-Forming Fungi Provides Insights into the Origins of Lignocellulose Decay Capabilities.</title>
        <authorList>
            <person name="Nagy L.G."/>
            <person name="Riley R."/>
            <person name="Tritt A."/>
            <person name="Adam C."/>
            <person name="Daum C."/>
            <person name="Floudas D."/>
            <person name="Sun H."/>
            <person name="Yadav J.S."/>
            <person name="Pangilinan J."/>
            <person name="Larsson K.H."/>
            <person name="Matsuura K."/>
            <person name="Barry K."/>
            <person name="Labutti K."/>
            <person name="Kuo R."/>
            <person name="Ohm R.A."/>
            <person name="Bhattacharya S.S."/>
            <person name="Shirouzu T."/>
            <person name="Yoshinaga Y."/>
            <person name="Martin F.M."/>
            <person name="Grigoriev I.V."/>
            <person name="Hibbett D.S."/>
        </authorList>
    </citation>
    <scope>NUCLEOTIDE SEQUENCE [LARGE SCALE GENOMIC DNA]</scope>
    <source>
        <strain evidence="2 3">CBS 109695</strain>
    </source>
</reference>
<protein>
    <recommendedName>
        <fullName evidence="1">F-box domain-containing protein</fullName>
    </recommendedName>
</protein>
<dbReference type="Gene3D" id="1.20.1280.50">
    <property type="match status" value="1"/>
</dbReference>
<evidence type="ECO:0000259" key="1">
    <source>
        <dbReference type="Pfam" id="PF12937"/>
    </source>
</evidence>
<dbReference type="SUPFAM" id="SSF81383">
    <property type="entry name" value="F-box domain"/>
    <property type="match status" value="1"/>
</dbReference>
<evidence type="ECO:0000313" key="3">
    <source>
        <dbReference type="Proteomes" id="UP000076532"/>
    </source>
</evidence>
<gene>
    <name evidence="2" type="ORF">FIBSPDRAFT_929050</name>
</gene>
<dbReference type="Proteomes" id="UP000076532">
    <property type="component" value="Unassembled WGS sequence"/>
</dbReference>
<sequence length="410" mass="46467">MSERQTTPPPPPGHRIPSELLLEILSQTTPTLRYGRISERCSIIALSHVCRHWRSVALATPSLWTYILFRCGQNGIPRELACNRAWLLRSGQESLAIYIDTSYSRAASKSAIELLLPHSLRWREIKAHTFDVDARIFSQIRGRIPMLESAELDIAGSKTYINSTMPSALEAHLTQDLHHILLSASNLSFLAVTLRRTLARVVETITNSTISTLHLFTSAFNTDREDTTEYFLDHLALPALRNLRAASNPGRSVISFVSRSECKLASLHIRMFATPEFVELMELLPGLREMSVEFKDVRLWDAMVECFTFTHDRHLTPNLRSLTMRWPLSTDKVSLQNFADMVESRWRPLGAALPVDASSIRSPLRHVKVDRCKPKAIVDASFACPRLREFLEEGLDVMLLSNDLSPRELL</sequence>
<feature type="domain" description="F-box" evidence="1">
    <location>
        <begin position="15"/>
        <end position="69"/>
    </location>
</feature>
<dbReference type="InterPro" id="IPR036047">
    <property type="entry name" value="F-box-like_dom_sf"/>
</dbReference>
<keyword evidence="3" id="KW-1185">Reference proteome</keyword>
<dbReference type="Pfam" id="PF12937">
    <property type="entry name" value="F-box-like"/>
    <property type="match status" value="1"/>
</dbReference>
<organism evidence="2 3">
    <name type="scientific">Athelia psychrophila</name>
    <dbReference type="NCBI Taxonomy" id="1759441"/>
    <lineage>
        <taxon>Eukaryota</taxon>
        <taxon>Fungi</taxon>
        <taxon>Dikarya</taxon>
        <taxon>Basidiomycota</taxon>
        <taxon>Agaricomycotina</taxon>
        <taxon>Agaricomycetes</taxon>
        <taxon>Agaricomycetidae</taxon>
        <taxon>Atheliales</taxon>
        <taxon>Atheliaceae</taxon>
        <taxon>Athelia</taxon>
    </lineage>
</organism>
<dbReference type="OrthoDB" id="2884925at2759"/>
<name>A0A166P901_9AGAM</name>
<proteinExistence type="predicted"/>
<dbReference type="EMBL" id="KV417518">
    <property type="protein sequence ID" value="KZP25846.1"/>
    <property type="molecule type" value="Genomic_DNA"/>
</dbReference>
<accession>A0A166P901</accession>
<dbReference type="InterPro" id="IPR001810">
    <property type="entry name" value="F-box_dom"/>
</dbReference>
<evidence type="ECO:0000313" key="2">
    <source>
        <dbReference type="EMBL" id="KZP25846.1"/>
    </source>
</evidence>
<dbReference type="AlphaFoldDB" id="A0A166P901"/>